<organism evidence="8 9">
    <name type="scientific">Streptomyces inusitatus</name>
    <dbReference type="NCBI Taxonomy" id="68221"/>
    <lineage>
        <taxon>Bacteria</taxon>
        <taxon>Bacillati</taxon>
        <taxon>Actinomycetota</taxon>
        <taxon>Actinomycetes</taxon>
        <taxon>Kitasatosporales</taxon>
        <taxon>Streptomycetaceae</taxon>
        <taxon>Streptomyces</taxon>
    </lineage>
</organism>
<dbReference type="Gene3D" id="3.40.50.2300">
    <property type="match status" value="1"/>
</dbReference>
<evidence type="ECO:0000313" key="9">
    <source>
        <dbReference type="Proteomes" id="UP000630936"/>
    </source>
</evidence>
<reference evidence="8" key="1">
    <citation type="journal article" date="2014" name="Int. J. Syst. Evol. Microbiol.">
        <title>Complete genome sequence of Corynebacterium casei LMG S-19264T (=DSM 44701T), isolated from a smear-ripened cheese.</title>
        <authorList>
            <consortium name="US DOE Joint Genome Institute (JGI-PGF)"/>
            <person name="Walter F."/>
            <person name="Albersmeier A."/>
            <person name="Kalinowski J."/>
            <person name="Ruckert C."/>
        </authorList>
    </citation>
    <scope>NUCLEOTIDE SEQUENCE</scope>
    <source>
        <strain evidence="8">JCM 4988</strain>
    </source>
</reference>
<dbReference type="AlphaFoldDB" id="A0A918UU64"/>
<feature type="domain" description="HTH luxR-type" evidence="6">
    <location>
        <begin position="174"/>
        <end position="239"/>
    </location>
</feature>
<dbReference type="PRINTS" id="PR00038">
    <property type="entry name" value="HTHLUXR"/>
</dbReference>
<dbReference type="SMART" id="SM00421">
    <property type="entry name" value="HTH_LUXR"/>
    <property type="match status" value="1"/>
</dbReference>
<dbReference type="SUPFAM" id="SSF52172">
    <property type="entry name" value="CheY-like"/>
    <property type="match status" value="1"/>
</dbReference>
<dbReference type="InterPro" id="IPR039420">
    <property type="entry name" value="WalR-like"/>
</dbReference>
<comment type="caution">
    <text evidence="8">The sequence shown here is derived from an EMBL/GenBank/DDBJ whole genome shotgun (WGS) entry which is preliminary data.</text>
</comment>
<dbReference type="InterPro" id="IPR058245">
    <property type="entry name" value="NreC/VraR/RcsB-like_REC"/>
</dbReference>
<evidence type="ECO:0000313" key="8">
    <source>
        <dbReference type="EMBL" id="GGZ35674.1"/>
    </source>
</evidence>
<evidence type="ECO:0000256" key="5">
    <source>
        <dbReference type="PROSITE-ProRule" id="PRU00169"/>
    </source>
</evidence>
<dbReference type="Pfam" id="PF00196">
    <property type="entry name" value="GerE"/>
    <property type="match status" value="1"/>
</dbReference>
<keyword evidence="9" id="KW-1185">Reference proteome</keyword>
<keyword evidence="3 8" id="KW-0238">DNA-binding</keyword>
<dbReference type="Pfam" id="PF00072">
    <property type="entry name" value="Response_reg"/>
    <property type="match status" value="1"/>
</dbReference>
<gene>
    <name evidence="8" type="ORF">GCM10010387_32210</name>
</gene>
<dbReference type="CDD" id="cd06170">
    <property type="entry name" value="LuxR_C_like"/>
    <property type="match status" value="1"/>
</dbReference>
<dbReference type="SUPFAM" id="SSF46894">
    <property type="entry name" value="C-terminal effector domain of the bipartite response regulators"/>
    <property type="match status" value="1"/>
</dbReference>
<dbReference type="SMART" id="SM00448">
    <property type="entry name" value="REC"/>
    <property type="match status" value="1"/>
</dbReference>
<evidence type="ECO:0000256" key="4">
    <source>
        <dbReference type="ARBA" id="ARBA00023163"/>
    </source>
</evidence>
<reference evidence="8" key="2">
    <citation type="submission" date="2020-09" db="EMBL/GenBank/DDBJ databases">
        <authorList>
            <person name="Sun Q."/>
            <person name="Ohkuma M."/>
        </authorList>
    </citation>
    <scope>NUCLEOTIDE SEQUENCE</scope>
    <source>
        <strain evidence="8">JCM 4988</strain>
    </source>
</reference>
<dbReference type="Proteomes" id="UP000630936">
    <property type="component" value="Unassembled WGS sequence"/>
</dbReference>
<feature type="domain" description="Response regulatory" evidence="7">
    <location>
        <begin position="16"/>
        <end position="132"/>
    </location>
</feature>
<dbReference type="PANTHER" id="PTHR43214:SF24">
    <property type="entry name" value="TRANSCRIPTIONAL REGULATORY PROTEIN NARL-RELATED"/>
    <property type="match status" value="1"/>
</dbReference>
<keyword evidence="1 5" id="KW-0597">Phosphoprotein</keyword>
<name>A0A918UU64_9ACTN</name>
<dbReference type="CDD" id="cd17535">
    <property type="entry name" value="REC_NarL-like"/>
    <property type="match status" value="1"/>
</dbReference>
<dbReference type="EMBL" id="BMWG01000008">
    <property type="protein sequence ID" value="GGZ35674.1"/>
    <property type="molecule type" value="Genomic_DNA"/>
</dbReference>
<evidence type="ECO:0000256" key="2">
    <source>
        <dbReference type="ARBA" id="ARBA00023015"/>
    </source>
</evidence>
<evidence type="ECO:0000256" key="3">
    <source>
        <dbReference type="ARBA" id="ARBA00023125"/>
    </source>
</evidence>
<dbReference type="InterPro" id="IPR016032">
    <property type="entry name" value="Sig_transdc_resp-reg_C-effctor"/>
</dbReference>
<feature type="modified residue" description="4-aspartylphosphate" evidence="5">
    <location>
        <position position="67"/>
    </location>
</feature>
<keyword evidence="4" id="KW-0804">Transcription</keyword>
<protein>
    <submittedName>
        <fullName evidence="8">DNA-binding response regulator</fullName>
    </submittedName>
</protein>
<evidence type="ECO:0000259" key="7">
    <source>
        <dbReference type="PROSITE" id="PS50110"/>
    </source>
</evidence>
<dbReference type="InterPro" id="IPR011006">
    <property type="entry name" value="CheY-like_superfamily"/>
</dbReference>
<dbReference type="PROSITE" id="PS00622">
    <property type="entry name" value="HTH_LUXR_1"/>
    <property type="match status" value="1"/>
</dbReference>
<dbReference type="RefSeq" id="WP_190123771.1">
    <property type="nucleotide sequence ID" value="NZ_BMWG01000008.1"/>
</dbReference>
<dbReference type="PROSITE" id="PS50043">
    <property type="entry name" value="HTH_LUXR_2"/>
    <property type="match status" value="1"/>
</dbReference>
<sequence>MTESTEVPASGSRPVRVLLADDEELIRHAVRLILRHAEGIEVVGEAVNGEEAVRVAAETRPDVALVDIRMPVLDGLATIERLLALRPRPRVVMLTTFGDDENVTRALRAGATGFLLKDEGPEELIRAIRAAAVGDAVLSPGVTGTVIERMLNGTAGAVGTAGAPGAGKASDGGADQRLAALTDRERDVLALLAGGLANAEIGRRLGIGVGTVKTHVSAILEKTATESRVQAAVLAYRAGLVS</sequence>
<dbReference type="GO" id="GO:0000160">
    <property type="term" value="P:phosphorelay signal transduction system"/>
    <property type="evidence" value="ECO:0007669"/>
    <property type="project" value="InterPro"/>
</dbReference>
<keyword evidence="2" id="KW-0805">Transcription regulation</keyword>
<proteinExistence type="predicted"/>
<dbReference type="InterPro" id="IPR000792">
    <property type="entry name" value="Tscrpt_reg_LuxR_C"/>
</dbReference>
<dbReference type="PROSITE" id="PS50110">
    <property type="entry name" value="RESPONSE_REGULATORY"/>
    <property type="match status" value="1"/>
</dbReference>
<evidence type="ECO:0000259" key="6">
    <source>
        <dbReference type="PROSITE" id="PS50043"/>
    </source>
</evidence>
<dbReference type="InterPro" id="IPR001789">
    <property type="entry name" value="Sig_transdc_resp-reg_receiver"/>
</dbReference>
<dbReference type="GO" id="GO:0006355">
    <property type="term" value="P:regulation of DNA-templated transcription"/>
    <property type="evidence" value="ECO:0007669"/>
    <property type="project" value="InterPro"/>
</dbReference>
<dbReference type="GO" id="GO:0003677">
    <property type="term" value="F:DNA binding"/>
    <property type="evidence" value="ECO:0007669"/>
    <property type="project" value="UniProtKB-KW"/>
</dbReference>
<dbReference type="PANTHER" id="PTHR43214">
    <property type="entry name" value="TWO-COMPONENT RESPONSE REGULATOR"/>
    <property type="match status" value="1"/>
</dbReference>
<evidence type="ECO:0000256" key="1">
    <source>
        <dbReference type="ARBA" id="ARBA00022553"/>
    </source>
</evidence>
<accession>A0A918UU64</accession>